<feature type="region of interest" description="Disordered" evidence="1">
    <location>
        <begin position="157"/>
        <end position="187"/>
    </location>
</feature>
<protein>
    <submittedName>
        <fullName evidence="2">(wild Malaysian banana) hypothetical protein</fullName>
    </submittedName>
</protein>
<dbReference type="InParanoid" id="A0A804K485"/>
<proteinExistence type="predicted"/>
<evidence type="ECO:0000313" key="3">
    <source>
        <dbReference type="EnsemblPlants" id="Ma08_p08220.1"/>
    </source>
</evidence>
<accession>A0A804K485</accession>
<organism evidence="3 4">
    <name type="scientific">Musa acuminata subsp. malaccensis</name>
    <name type="common">Wild banana</name>
    <name type="synonym">Musa malaccensis</name>
    <dbReference type="NCBI Taxonomy" id="214687"/>
    <lineage>
        <taxon>Eukaryota</taxon>
        <taxon>Viridiplantae</taxon>
        <taxon>Streptophyta</taxon>
        <taxon>Embryophyta</taxon>
        <taxon>Tracheophyta</taxon>
        <taxon>Spermatophyta</taxon>
        <taxon>Magnoliopsida</taxon>
        <taxon>Liliopsida</taxon>
        <taxon>Zingiberales</taxon>
        <taxon>Musaceae</taxon>
        <taxon>Musa</taxon>
    </lineage>
</organism>
<dbReference type="Gramene" id="Ma08_t08220.1">
    <property type="protein sequence ID" value="Ma08_p08220.1"/>
    <property type="gene ID" value="Ma08_g08220"/>
</dbReference>
<evidence type="ECO:0000256" key="1">
    <source>
        <dbReference type="SAM" id="MobiDB-lite"/>
    </source>
</evidence>
<dbReference type="EMBL" id="HG996472">
    <property type="protein sequence ID" value="CAG1830927.1"/>
    <property type="molecule type" value="Genomic_DNA"/>
</dbReference>
<name>A0A804K485_MUSAM</name>
<sequence length="187" mass="21048">MKDLKIRSHKFQIMVLFFNLVIDMLRVLCWWKYGSYKETLKQAVTSTNQKRRHYQVSEEILLEDRFAHGCPLIHSGCSSPTGLSADPEIRTPVSHVPQAGAADLPIASGSMVARSDSRQSAKCTHTLRNQVASEYNHLGSADSSEKREWTLHLLDGHSSSHKKDDRKEDKESTTGVALRTEFTTLGH</sequence>
<feature type="compositionally biased region" description="Basic and acidic residues" evidence="1">
    <location>
        <begin position="161"/>
        <end position="172"/>
    </location>
</feature>
<dbReference type="AlphaFoldDB" id="A0A804K485"/>
<dbReference type="Proteomes" id="UP000012960">
    <property type="component" value="Unplaced"/>
</dbReference>
<dbReference type="EnsemblPlants" id="Ma08_t08220.1">
    <property type="protein sequence ID" value="Ma08_p08220.1"/>
    <property type="gene ID" value="Ma08_g08220"/>
</dbReference>
<evidence type="ECO:0000313" key="4">
    <source>
        <dbReference type="Proteomes" id="UP000012960"/>
    </source>
</evidence>
<evidence type="ECO:0000313" key="2">
    <source>
        <dbReference type="EMBL" id="CAG1830927.1"/>
    </source>
</evidence>
<gene>
    <name evidence="2" type="ORF">GSMUA_341810.1</name>
</gene>
<reference evidence="3" key="2">
    <citation type="submission" date="2021-05" db="UniProtKB">
        <authorList>
            <consortium name="EnsemblPlants"/>
        </authorList>
    </citation>
    <scope>IDENTIFICATION</scope>
    <source>
        <strain evidence="3">subsp. malaccensis</strain>
    </source>
</reference>
<keyword evidence="4" id="KW-1185">Reference proteome</keyword>
<reference evidence="2" key="1">
    <citation type="submission" date="2021-03" db="EMBL/GenBank/DDBJ databases">
        <authorList>
            <consortium name="Genoscope - CEA"/>
            <person name="William W."/>
        </authorList>
    </citation>
    <scope>NUCLEOTIDE SEQUENCE</scope>
    <source>
        <strain evidence="2">Doubled-haploid Pahang</strain>
    </source>
</reference>